<name>A0A6V7NM65_ANACO</name>
<gene>
    <name evidence="2" type="ORF">CB5_LOCUS2911</name>
</gene>
<evidence type="ECO:0000313" key="2">
    <source>
        <dbReference type="EMBL" id="CAD1819700.1"/>
    </source>
</evidence>
<accession>A0A6V7NM65</accession>
<organism evidence="2">
    <name type="scientific">Ananas comosus var. bracteatus</name>
    <name type="common">red pineapple</name>
    <dbReference type="NCBI Taxonomy" id="296719"/>
    <lineage>
        <taxon>Eukaryota</taxon>
        <taxon>Viridiplantae</taxon>
        <taxon>Streptophyta</taxon>
        <taxon>Embryophyta</taxon>
        <taxon>Tracheophyta</taxon>
        <taxon>Spermatophyta</taxon>
        <taxon>Magnoliopsida</taxon>
        <taxon>Liliopsida</taxon>
        <taxon>Poales</taxon>
        <taxon>Bromeliaceae</taxon>
        <taxon>Bromelioideae</taxon>
        <taxon>Ananas</taxon>
    </lineage>
</organism>
<dbReference type="EMBL" id="LR862139">
    <property type="protein sequence ID" value="CAD1819700.1"/>
    <property type="molecule type" value="Genomic_DNA"/>
</dbReference>
<feature type="region of interest" description="Disordered" evidence="1">
    <location>
        <begin position="52"/>
        <end position="108"/>
    </location>
</feature>
<sequence>MATAVSNSAISPPSTKTRKSNILLLLGPSRPNSVQFPKNSLSRAAAAVRCSASSRSLVSAANTDTDTDTDTASGAYYPPSSSSSYVDADEESSAPILTNRSNDNLDECRGRRFHPPKWNALQRAAAAALDAAEGALISGLLERPRPLPKTADPAVQICGNFAPVGEQPPRRDLPVAGRIPPS</sequence>
<dbReference type="AlphaFoldDB" id="A0A6V7NM65"/>
<reference evidence="2" key="1">
    <citation type="submission" date="2020-07" db="EMBL/GenBank/DDBJ databases">
        <authorList>
            <person name="Lin J."/>
        </authorList>
    </citation>
    <scope>NUCLEOTIDE SEQUENCE</scope>
</reference>
<proteinExistence type="predicted"/>
<evidence type="ECO:0000256" key="1">
    <source>
        <dbReference type="SAM" id="MobiDB-lite"/>
    </source>
</evidence>
<protein>
    <submittedName>
        <fullName evidence="2">Uncharacterized protein</fullName>
    </submittedName>
</protein>
<feature type="compositionally biased region" description="Low complexity" evidence="1">
    <location>
        <begin position="52"/>
        <end position="86"/>
    </location>
</feature>
<feature type="region of interest" description="Disordered" evidence="1">
    <location>
        <begin position="159"/>
        <end position="182"/>
    </location>
</feature>